<dbReference type="InParanoid" id="A0A212FEI9"/>
<dbReference type="EMBL" id="AGBW02008930">
    <property type="protein sequence ID" value="OWR52152.1"/>
    <property type="molecule type" value="Genomic_DNA"/>
</dbReference>
<name>A0A212FEI9_DANPL</name>
<feature type="compositionally biased region" description="Gly residues" evidence="1">
    <location>
        <begin position="32"/>
        <end position="41"/>
    </location>
</feature>
<proteinExistence type="predicted"/>
<sequence>MERCGEGRDTRRGNDLDEHTTSVVEDKELKSGEGGGGGGGGPRHHRGCAPSLAPDEPRILGDGANYVTSTNYTKPVRDDVHTKDGVSHEYRLLLSLPRPVIKALMPSLLALHVL</sequence>
<organism evidence="2 3">
    <name type="scientific">Danaus plexippus plexippus</name>
    <dbReference type="NCBI Taxonomy" id="278856"/>
    <lineage>
        <taxon>Eukaryota</taxon>
        <taxon>Metazoa</taxon>
        <taxon>Ecdysozoa</taxon>
        <taxon>Arthropoda</taxon>
        <taxon>Hexapoda</taxon>
        <taxon>Insecta</taxon>
        <taxon>Pterygota</taxon>
        <taxon>Neoptera</taxon>
        <taxon>Endopterygota</taxon>
        <taxon>Lepidoptera</taxon>
        <taxon>Glossata</taxon>
        <taxon>Ditrysia</taxon>
        <taxon>Papilionoidea</taxon>
        <taxon>Nymphalidae</taxon>
        <taxon>Danainae</taxon>
        <taxon>Danaini</taxon>
        <taxon>Danaina</taxon>
        <taxon>Danaus</taxon>
        <taxon>Danaus</taxon>
    </lineage>
</organism>
<reference evidence="2 3" key="1">
    <citation type="journal article" date="2011" name="Cell">
        <title>The monarch butterfly genome yields insights into long-distance migration.</title>
        <authorList>
            <person name="Zhan S."/>
            <person name="Merlin C."/>
            <person name="Boore J.L."/>
            <person name="Reppert S.M."/>
        </authorList>
    </citation>
    <scope>NUCLEOTIDE SEQUENCE [LARGE SCALE GENOMIC DNA]</scope>
    <source>
        <strain evidence="2">F-2</strain>
    </source>
</reference>
<gene>
    <name evidence="2" type="ORF">KGM_205705</name>
</gene>
<accession>A0A212FEI9</accession>
<evidence type="ECO:0000313" key="3">
    <source>
        <dbReference type="Proteomes" id="UP000007151"/>
    </source>
</evidence>
<feature type="compositionally biased region" description="Basic and acidic residues" evidence="1">
    <location>
        <begin position="1"/>
        <end position="31"/>
    </location>
</feature>
<dbReference type="AlphaFoldDB" id="A0A212FEI9"/>
<comment type="caution">
    <text evidence="2">The sequence shown here is derived from an EMBL/GenBank/DDBJ whole genome shotgun (WGS) entry which is preliminary data.</text>
</comment>
<dbReference type="Proteomes" id="UP000007151">
    <property type="component" value="Unassembled WGS sequence"/>
</dbReference>
<feature type="region of interest" description="Disordered" evidence="1">
    <location>
        <begin position="1"/>
        <end position="60"/>
    </location>
</feature>
<protein>
    <submittedName>
        <fullName evidence="2">Uncharacterized protein</fullName>
    </submittedName>
</protein>
<evidence type="ECO:0000256" key="1">
    <source>
        <dbReference type="SAM" id="MobiDB-lite"/>
    </source>
</evidence>
<dbReference type="KEGG" id="dpl:KGM_205705"/>
<keyword evidence="3" id="KW-1185">Reference proteome</keyword>
<evidence type="ECO:0000313" key="2">
    <source>
        <dbReference type="EMBL" id="OWR52152.1"/>
    </source>
</evidence>